<feature type="transmembrane region" description="Helical" evidence="1">
    <location>
        <begin position="53"/>
        <end position="69"/>
    </location>
</feature>
<feature type="transmembrane region" description="Helical" evidence="1">
    <location>
        <begin position="12"/>
        <end position="33"/>
    </location>
</feature>
<dbReference type="AlphaFoldDB" id="A0A1W1WJ88"/>
<feature type="transmembrane region" description="Helical" evidence="1">
    <location>
        <begin position="151"/>
        <end position="173"/>
    </location>
</feature>
<keyword evidence="3" id="KW-1185">Reference proteome</keyword>
<keyword evidence="1" id="KW-1133">Transmembrane helix</keyword>
<dbReference type="STRING" id="28034.BFX07_11250"/>
<reference evidence="3" key="1">
    <citation type="submission" date="2017-04" db="EMBL/GenBank/DDBJ databases">
        <authorList>
            <person name="Varghese N."/>
            <person name="Submissions S."/>
        </authorList>
    </citation>
    <scope>NUCLEOTIDE SEQUENCE [LARGE SCALE GENOMIC DNA]</scope>
    <source>
        <strain evidence="3">DSM 9293</strain>
    </source>
</reference>
<evidence type="ECO:0000313" key="3">
    <source>
        <dbReference type="Proteomes" id="UP000192660"/>
    </source>
</evidence>
<sequence length="224" mass="25189">MRSFWHIIRVNVKISGWMPAILAGISVTLLALTHGPLELARLWQHHFIENCEAFFPLTYAFITAPLMVIDHEFGMIELTSSLPRQHILLVRWIITWGMATLVNIVFVSIMISLWGPVRLGAGILAALGPLFLESGLALWASALTKRVAVGYLVAIALPVSDLIVRVLGGFQAFPLLQFVNLFAFRWPITSVNWQIVAVTQFVTGFLLMTMAIIFARWLYQRMLS</sequence>
<dbReference type="RefSeq" id="WP_020373179.1">
    <property type="nucleotide sequence ID" value="NZ_FWWY01000001.1"/>
</dbReference>
<feature type="transmembrane region" description="Helical" evidence="1">
    <location>
        <begin position="89"/>
        <end position="113"/>
    </location>
</feature>
<feature type="transmembrane region" description="Helical" evidence="1">
    <location>
        <begin position="119"/>
        <end position="139"/>
    </location>
</feature>
<protein>
    <recommendedName>
        <fullName evidence="4">Fluoroquinolone transport system permease protein</fullName>
    </recommendedName>
</protein>
<dbReference type="Proteomes" id="UP000192660">
    <property type="component" value="Unassembled WGS sequence"/>
</dbReference>
<evidence type="ECO:0008006" key="4">
    <source>
        <dbReference type="Google" id="ProtNLM"/>
    </source>
</evidence>
<dbReference type="OrthoDB" id="9899885at2"/>
<accession>A0A1W1WJ88</accession>
<keyword evidence="1" id="KW-0812">Transmembrane</keyword>
<dbReference type="EMBL" id="FWWY01000001">
    <property type="protein sequence ID" value="SMC06378.1"/>
    <property type="molecule type" value="Genomic_DNA"/>
</dbReference>
<organism evidence="2 3">
    <name type="scientific">Sulfobacillus thermosulfidooxidans (strain DSM 9293 / VKM B-1269 / AT-1)</name>
    <dbReference type="NCBI Taxonomy" id="929705"/>
    <lineage>
        <taxon>Bacteria</taxon>
        <taxon>Bacillati</taxon>
        <taxon>Bacillota</taxon>
        <taxon>Clostridia</taxon>
        <taxon>Eubacteriales</taxon>
        <taxon>Clostridiales Family XVII. Incertae Sedis</taxon>
        <taxon>Sulfobacillus</taxon>
    </lineage>
</organism>
<feature type="transmembrane region" description="Helical" evidence="1">
    <location>
        <begin position="193"/>
        <end position="219"/>
    </location>
</feature>
<proteinExistence type="predicted"/>
<gene>
    <name evidence="2" type="ORF">SAMN00768000_2790</name>
</gene>
<evidence type="ECO:0000256" key="1">
    <source>
        <dbReference type="SAM" id="Phobius"/>
    </source>
</evidence>
<name>A0A1W1WJ88_SULTA</name>
<evidence type="ECO:0000313" key="2">
    <source>
        <dbReference type="EMBL" id="SMC06378.1"/>
    </source>
</evidence>
<keyword evidence="1" id="KW-0472">Membrane</keyword>